<evidence type="ECO:0000313" key="1">
    <source>
        <dbReference type="EMBL" id="PZO90744.1"/>
    </source>
</evidence>
<dbReference type="InterPro" id="IPR037481">
    <property type="entry name" value="LacX"/>
</dbReference>
<comment type="caution">
    <text evidence="1">The sequence shown here is derived from an EMBL/GenBank/DDBJ whole genome shotgun (WGS) entry which is preliminary data.</text>
</comment>
<proteinExistence type="predicted"/>
<dbReference type="SUPFAM" id="SSF74650">
    <property type="entry name" value="Galactose mutarotase-like"/>
    <property type="match status" value="1"/>
</dbReference>
<dbReference type="InterPro" id="IPR008183">
    <property type="entry name" value="Aldose_1/G6P_1-epimerase"/>
</dbReference>
<protein>
    <submittedName>
        <fullName evidence="1">Aldose epimerase</fullName>
    </submittedName>
</protein>
<dbReference type="GO" id="GO:0030246">
    <property type="term" value="F:carbohydrate binding"/>
    <property type="evidence" value="ECO:0007669"/>
    <property type="project" value="InterPro"/>
</dbReference>
<name>A0A2W5A8C0_9SPHN</name>
<dbReference type="Pfam" id="PF01263">
    <property type="entry name" value="Aldose_epim"/>
    <property type="match status" value="1"/>
</dbReference>
<organism evidence="1 2">
    <name type="scientific">Sphingomonas sanxanigenens</name>
    <dbReference type="NCBI Taxonomy" id="397260"/>
    <lineage>
        <taxon>Bacteria</taxon>
        <taxon>Pseudomonadati</taxon>
        <taxon>Pseudomonadota</taxon>
        <taxon>Alphaproteobacteria</taxon>
        <taxon>Sphingomonadales</taxon>
        <taxon>Sphingomonadaceae</taxon>
        <taxon>Sphingomonas</taxon>
    </lineage>
</organism>
<dbReference type="GO" id="GO:0016853">
    <property type="term" value="F:isomerase activity"/>
    <property type="evidence" value="ECO:0007669"/>
    <property type="project" value="InterPro"/>
</dbReference>
<dbReference type="CDD" id="cd09024">
    <property type="entry name" value="Aldose_epim_lacX"/>
    <property type="match status" value="1"/>
</dbReference>
<reference evidence="1 2" key="1">
    <citation type="submission" date="2017-08" db="EMBL/GenBank/DDBJ databases">
        <title>Infants hospitalized years apart are colonized by the same room-sourced microbial strains.</title>
        <authorList>
            <person name="Brooks B."/>
            <person name="Olm M.R."/>
            <person name="Firek B.A."/>
            <person name="Baker R."/>
            <person name="Thomas B.C."/>
            <person name="Morowitz M.J."/>
            <person name="Banfield J.F."/>
        </authorList>
    </citation>
    <scope>NUCLEOTIDE SEQUENCE [LARGE SCALE GENOMIC DNA]</scope>
    <source>
        <strain evidence="1">S2_018_000_R2_101</strain>
    </source>
</reference>
<evidence type="ECO:0000313" key="2">
    <source>
        <dbReference type="Proteomes" id="UP000249066"/>
    </source>
</evidence>
<dbReference type="Proteomes" id="UP000249066">
    <property type="component" value="Unassembled WGS sequence"/>
</dbReference>
<dbReference type="InterPro" id="IPR011013">
    <property type="entry name" value="Gal_mutarotase_sf_dom"/>
</dbReference>
<dbReference type="GO" id="GO:0005975">
    <property type="term" value="P:carbohydrate metabolic process"/>
    <property type="evidence" value="ECO:0007669"/>
    <property type="project" value="InterPro"/>
</dbReference>
<sequence>MGASVAIASDALSAEIAPLGAELQRLAAADGRELLWDGDPAWWGGRAPILFPIVGALAGDRYRLAGKGYALPRHGFARRSTFALVAQASDHARFRLEDDAETRAAYPFAFALELDYRLTGATLAITATIINRDAIALPASIGFHPAFRWPLGDAARQDHKLDFDQAEPHAVRRLDAGGLQLPMPEATPVEGTRLALTDDLFVRDVLILERLESCSLVYGAAGGPSLEIAYPDAAWLGIWSKPGAPFICIEPWQGVADPEGFDRDFRDKPGVIEIAPGQSYAFGMSVTLRI</sequence>
<gene>
    <name evidence="1" type="ORF">DI623_05635</name>
</gene>
<dbReference type="Gene3D" id="2.70.98.10">
    <property type="match status" value="1"/>
</dbReference>
<dbReference type="EMBL" id="QFNN01000021">
    <property type="protein sequence ID" value="PZO90744.1"/>
    <property type="molecule type" value="Genomic_DNA"/>
</dbReference>
<dbReference type="AlphaFoldDB" id="A0A2W5A8C0"/>
<accession>A0A2W5A8C0</accession>
<dbReference type="InterPro" id="IPR014718">
    <property type="entry name" value="GH-type_carb-bd"/>
</dbReference>